<feature type="domain" description="Fungal-type protein kinase" evidence="2">
    <location>
        <begin position="418"/>
        <end position="599"/>
    </location>
</feature>
<keyword evidence="4" id="KW-1185">Reference proteome</keyword>
<dbReference type="OrthoDB" id="5584477at2759"/>
<dbReference type="AlphaFoldDB" id="J0WVS6"/>
<feature type="compositionally biased region" description="Polar residues" evidence="1">
    <location>
        <begin position="271"/>
        <end position="284"/>
    </location>
</feature>
<feature type="compositionally biased region" description="Basic and acidic residues" evidence="1">
    <location>
        <begin position="287"/>
        <end position="302"/>
    </location>
</feature>
<dbReference type="InterPro" id="IPR040976">
    <property type="entry name" value="Pkinase_fungal"/>
</dbReference>
<feature type="region of interest" description="Disordered" evidence="1">
    <location>
        <begin position="687"/>
        <end position="721"/>
    </location>
</feature>
<dbReference type="Proteomes" id="UP000006514">
    <property type="component" value="Unassembled WGS sequence"/>
</dbReference>
<feature type="region of interest" description="Disordered" evidence="1">
    <location>
        <begin position="268"/>
        <end position="333"/>
    </location>
</feature>
<accession>J0WVS6</accession>
<name>J0WVS6_AURST</name>
<dbReference type="InParanoid" id="J0WVS6"/>
<proteinExistence type="predicted"/>
<reference evidence="4" key="1">
    <citation type="journal article" date="2012" name="Science">
        <title>The Paleozoic origin of enzymatic lignin decomposition reconstructed from 31 fungal genomes.</title>
        <authorList>
            <person name="Floudas D."/>
            <person name="Binder M."/>
            <person name="Riley R."/>
            <person name="Barry K."/>
            <person name="Blanchette R.A."/>
            <person name="Henrissat B."/>
            <person name="Martinez A.T."/>
            <person name="Otillar R."/>
            <person name="Spatafora J.W."/>
            <person name="Yadav J.S."/>
            <person name="Aerts A."/>
            <person name="Benoit I."/>
            <person name="Boyd A."/>
            <person name="Carlson A."/>
            <person name="Copeland A."/>
            <person name="Coutinho P.M."/>
            <person name="de Vries R.P."/>
            <person name="Ferreira P."/>
            <person name="Findley K."/>
            <person name="Foster B."/>
            <person name="Gaskell J."/>
            <person name="Glotzer D."/>
            <person name="Gorecki P."/>
            <person name="Heitman J."/>
            <person name="Hesse C."/>
            <person name="Hori C."/>
            <person name="Igarashi K."/>
            <person name="Jurgens J.A."/>
            <person name="Kallen N."/>
            <person name="Kersten P."/>
            <person name="Kohler A."/>
            <person name="Kuees U."/>
            <person name="Kumar T.K.A."/>
            <person name="Kuo A."/>
            <person name="LaButti K."/>
            <person name="Larrondo L.F."/>
            <person name="Lindquist E."/>
            <person name="Ling A."/>
            <person name="Lombard V."/>
            <person name="Lucas S."/>
            <person name="Lundell T."/>
            <person name="Martin R."/>
            <person name="McLaughlin D.J."/>
            <person name="Morgenstern I."/>
            <person name="Morin E."/>
            <person name="Murat C."/>
            <person name="Nagy L.G."/>
            <person name="Nolan M."/>
            <person name="Ohm R.A."/>
            <person name="Patyshakuliyeva A."/>
            <person name="Rokas A."/>
            <person name="Ruiz-Duenas F.J."/>
            <person name="Sabat G."/>
            <person name="Salamov A."/>
            <person name="Samejima M."/>
            <person name="Schmutz J."/>
            <person name="Slot J.C."/>
            <person name="St John F."/>
            <person name="Stenlid J."/>
            <person name="Sun H."/>
            <person name="Sun S."/>
            <person name="Syed K."/>
            <person name="Tsang A."/>
            <person name="Wiebenga A."/>
            <person name="Young D."/>
            <person name="Pisabarro A."/>
            <person name="Eastwood D.C."/>
            <person name="Martin F."/>
            <person name="Cullen D."/>
            <person name="Grigoriev I.V."/>
            <person name="Hibbett D.S."/>
        </authorList>
    </citation>
    <scope>NUCLEOTIDE SEQUENCE [LARGE SCALE GENOMIC DNA]</scope>
    <source>
        <strain evidence="4">TFB10046</strain>
    </source>
</reference>
<gene>
    <name evidence="3" type="ORF">AURDEDRAFT_153765</name>
</gene>
<sequence>MTQLKLEIGDAVFMIDDIVDILYGPLSKEQVSWLPDQRTLSELYEALEGASGGPERHSYHPLRELFAGITSSMPSDQRMVVFSVYDRTVEDRPDGSGNLKPDLAGTKDAIQPQQRVPWRLIIYAVEVKDLEKNGFIQSLTYARCMLEVGDKWFAPVLYYNQVSQSLYGVFVTRFGVFVTSAMDLVASEGQKACNKMILRMCSASCWRAGLEPSKLIDDDGRLCLSRGPKLSPSLLPPTKLAKSWLTLDHVAQRIAALGRATRVYRCDEWTPTPQKRQPSDNPRTISHKTEPAERRLLVDAEQRAAAASRRSARTLRADQPAPGKQPEASPTPEKSIQAWIRLITDASVKSNAGSAELLRVAPGFICKSAWLPFPRHDVDEQVVKGLSGLHGCPVLVKSVVARHPKSFAKLGERILSGKARRSTDLWKYSTTGSLVAVFQPRVHVYSFYQSVGHPIRRLANNPRSMAHAVKDTMLGLAISFFKQRRIHRDVTKTNVLTYEPHLPMSEDDIRATVTALASSGWPELEGLLENDSGFKQLFRERHAFVNDFEHSVLWNVNREVSVARSGTPEYMSYQLLVQLAYGRWRIHTLLDDLESCIWVPFHDILDAFPELRSQAEQAMLTSFATDDYTSICNSKSHLLRLIPTDYQRNSALASTWPLWSRLIPIANSLQQEMVTALNKYQWPLSAEQATDHAPPGSGSSQADARPETGGPQDAQQRAGSLAGATTTGDLAVLFAELEKLSRKAIICYLLAIKDAIKVFEDRERSAAI</sequence>
<evidence type="ECO:0000259" key="2">
    <source>
        <dbReference type="Pfam" id="PF17667"/>
    </source>
</evidence>
<protein>
    <recommendedName>
        <fullName evidence="2">Fungal-type protein kinase domain-containing protein</fullName>
    </recommendedName>
</protein>
<dbReference type="KEGG" id="adl:AURDEDRAFT_153765"/>
<dbReference type="EMBL" id="JH687812">
    <property type="protein sequence ID" value="EJD39518.1"/>
    <property type="molecule type" value="Genomic_DNA"/>
</dbReference>
<evidence type="ECO:0000256" key="1">
    <source>
        <dbReference type="SAM" id="MobiDB-lite"/>
    </source>
</evidence>
<organism evidence="3 4">
    <name type="scientific">Auricularia subglabra (strain TFB-10046 / SS5)</name>
    <name type="common">White-rot fungus</name>
    <name type="synonym">Auricularia delicata (strain TFB10046)</name>
    <dbReference type="NCBI Taxonomy" id="717982"/>
    <lineage>
        <taxon>Eukaryota</taxon>
        <taxon>Fungi</taxon>
        <taxon>Dikarya</taxon>
        <taxon>Basidiomycota</taxon>
        <taxon>Agaricomycotina</taxon>
        <taxon>Agaricomycetes</taxon>
        <taxon>Auriculariales</taxon>
        <taxon>Auriculariaceae</taxon>
        <taxon>Auricularia</taxon>
    </lineage>
</organism>
<evidence type="ECO:0000313" key="3">
    <source>
        <dbReference type="EMBL" id="EJD39518.1"/>
    </source>
</evidence>
<evidence type="ECO:0000313" key="4">
    <source>
        <dbReference type="Proteomes" id="UP000006514"/>
    </source>
</evidence>
<dbReference type="Pfam" id="PF17667">
    <property type="entry name" value="Pkinase_fungal"/>
    <property type="match status" value="1"/>
</dbReference>